<dbReference type="SUPFAM" id="SSF50249">
    <property type="entry name" value="Nucleic acid-binding proteins"/>
    <property type="match status" value="3"/>
</dbReference>
<protein>
    <submittedName>
        <fullName evidence="7">Meiosis-specific with OB domain-containing -like</fullName>
    </submittedName>
</protein>
<gene>
    <name evidence="7" type="ORF">PACLA_8A020872</name>
</gene>
<dbReference type="Proteomes" id="UP001152795">
    <property type="component" value="Unassembled WGS sequence"/>
</dbReference>
<feature type="domain" description="MEIOB-like N-terminal" evidence="6">
    <location>
        <begin position="25"/>
        <end position="160"/>
    </location>
</feature>
<dbReference type="PANTHER" id="PTHR21166:SF2">
    <property type="entry name" value="CELL DIVISION CONTROL PROTEIN 24 OB DOMAIN-CONTAINING PROTEIN-RELATED"/>
    <property type="match status" value="1"/>
</dbReference>
<evidence type="ECO:0000256" key="4">
    <source>
        <dbReference type="SAM" id="MobiDB-lite"/>
    </source>
</evidence>
<proteinExistence type="inferred from homology"/>
<evidence type="ECO:0000256" key="1">
    <source>
        <dbReference type="ARBA" id="ARBA00023125"/>
    </source>
</evidence>
<dbReference type="GO" id="GO:0000712">
    <property type="term" value="P:resolution of meiotic recombination intermediates"/>
    <property type="evidence" value="ECO:0007669"/>
    <property type="project" value="TreeGrafter"/>
</dbReference>
<dbReference type="GO" id="GO:0008310">
    <property type="term" value="F:single-stranded DNA 3'-5' DNA exonuclease activity"/>
    <property type="evidence" value="ECO:0007669"/>
    <property type="project" value="TreeGrafter"/>
</dbReference>
<comment type="caution">
    <text evidence="7">The sequence shown here is derived from an EMBL/GenBank/DDBJ whole genome shotgun (WGS) entry which is preliminary data.</text>
</comment>
<keyword evidence="8" id="KW-1185">Reference proteome</keyword>
<comment type="similarity">
    <text evidence="3">Belongs to the MEIOB family.</text>
</comment>
<name>A0A7D9HX87_PARCT</name>
<dbReference type="EMBL" id="CACRXK020001791">
    <property type="protein sequence ID" value="CAB3991119.1"/>
    <property type="molecule type" value="Genomic_DNA"/>
</dbReference>
<dbReference type="OrthoDB" id="9937820at2759"/>
<dbReference type="InterPro" id="IPR012340">
    <property type="entry name" value="NA-bd_OB-fold"/>
</dbReference>
<evidence type="ECO:0000259" key="5">
    <source>
        <dbReference type="Pfam" id="PF16900"/>
    </source>
</evidence>
<feature type="compositionally biased region" description="Polar residues" evidence="4">
    <location>
        <begin position="16"/>
        <end position="25"/>
    </location>
</feature>
<feature type="region of interest" description="Disordered" evidence="4">
    <location>
        <begin position="1"/>
        <end position="27"/>
    </location>
</feature>
<evidence type="ECO:0000259" key="6">
    <source>
        <dbReference type="Pfam" id="PF24903"/>
    </source>
</evidence>
<dbReference type="FunFam" id="2.40.50.140:FF:000171">
    <property type="entry name" value="meiosis-specific with OB domain-containing protein isoform X1"/>
    <property type="match status" value="1"/>
</dbReference>
<evidence type="ECO:0000313" key="8">
    <source>
        <dbReference type="Proteomes" id="UP001152795"/>
    </source>
</evidence>
<reference evidence="7" key="1">
    <citation type="submission" date="2020-04" db="EMBL/GenBank/DDBJ databases">
        <authorList>
            <person name="Alioto T."/>
            <person name="Alioto T."/>
            <person name="Gomez Garrido J."/>
        </authorList>
    </citation>
    <scope>NUCLEOTIDE SEQUENCE</scope>
    <source>
        <strain evidence="7">A484AB</strain>
    </source>
</reference>
<dbReference type="PANTHER" id="PTHR21166">
    <property type="entry name" value="CELL DIVISION CONTROL PROTEIN 24 OB DOMAIN-CONTAINING PROTEIN-RELATED"/>
    <property type="match status" value="1"/>
</dbReference>
<dbReference type="Pfam" id="PF16900">
    <property type="entry name" value="REPA_OB_2"/>
    <property type="match status" value="1"/>
</dbReference>
<dbReference type="Pfam" id="PF24903">
    <property type="entry name" value="OB_MEIOB_N"/>
    <property type="match status" value="1"/>
</dbReference>
<dbReference type="InterPro" id="IPR056880">
    <property type="entry name" value="OB_MEIOB_N"/>
</dbReference>
<evidence type="ECO:0000256" key="2">
    <source>
        <dbReference type="ARBA" id="ARBA00023254"/>
    </source>
</evidence>
<dbReference type="GO" id="GO:0003697">
    <property type="term" value="F:single-stranded DNA binding"/>
    <property type="evidence" value="ECO:0007669"/>
    <property type="project" value="TreeGrafter"/>
</dbReference>
<organism evidence="7 8">
    <name type="scientific">Paramuricea clavata</name>
    <name type="common">Red gorgonian</name>
    <name type="synonym">Violescent sea-whip</name>
    <dbReference type="NCBI Taxonomy" id="317549"/>
    <lineage>
        <taxon>Eukaryota</taxon>
        <taxon>Metazoa</taxon>
        <taxon>Cnidaria</taxon>
        <taxon>Anthozoa</taxon>
        <taxon>Octocorallia</taxon>
        <taxon>Malacalcyonacea</taxon>
        <taxon>Plexauridae</taxon>
        <taxon>Paramuricea</taxon>
    </lineage>
</organism>
<keyword evidence="2" id="KW-0469">Meiosis</keyword>
<keyword evidence="1" id="KW-0238">DNA-binding</keyword>
<sequence>MEFGTREYWPDGTNVEKPNNTTSDRSFLRDLSPGTTNKLLVGVVISKLSVHSFPDKRNPGCNRYSLGFTLRDSPTDFVNVTCWGNDTFINDIAKSFKINDVVEIRNPQVSPKQGSDYEQQWKPWTPSNIQLNVSEAHSTVSLYSGWDLSDMNVLIHTPVKEHGDYCVIDDILSSGQNIHGDHMNVLVAVKNVAQPRDLMTKRGKQIQKCEVQVFDETCNSFLMTIWDENAIEMAMSWSPGETVLFIADLKIVYDDYKKTMASVCGNRTIITVNPDIRQAHQLYSYAQSPEILNGLISENSGGDYGAGFNLEGITEVYSIEKIKQTITKVAGDTSSDNINGIVFAYLTKFNIDDNIDNILAMRCNKCKRRVNSLTGQCDNPTCSDENHSESQLTYNLLVDISDHSGTIINCRMMSSALETVLGYPPDQFQQLPASAIAEFKTKYLLEKCKIYFRISKNTRSNSVLVLSCALADPEEIAENTKL</sequence>
<dbReference type="Gene3D" id="2.40.50.140">
    <property type="entry name" value="Nucleic acid-binding proteins"/>
    <property type="match status" value="3"/>
</dbReference>
<dbReference type="AlphaFoldDB" id="A0A7D9HX87"/>
<evidence type="ECO:0000256" key="3">
    <source>
        <dbReference type="ARBA" id="ARBA00038329"/>
    </source>
</evidence>
<feature type="domain" description="Replication protein A OB" evidence="5">
    <location>
        <begin position="182"/>
        <end position="257"/>
    </location>
</feature>
<accession>A0A7D9HX87</accession>
<evidence type="ECO:0000313" key="7">
    <source>
        <dbReference type="EMBL" id="CAB3991119.1"/>
    </source>
</evidence>
<dbReference type="InterPro" id="IPR052469">
    <property type="entry name" value="MEIOB"/>
</dbReference>
<dbReference type="InterPro" id="IPR031657">
    <property type="entry name" value="REPA_OB_2"/>
</dbReference>